<accession>A0AAN6Y6A3</accession>
<evidence type="ECO:0008006" key="4">
    <source>
        <dbReference type="Google" id="ProtNLM"/>
    </source>
</evidence>
<dbReference type="GO" id="GO:0006508">
    <property type="term" value="P:proteolysis"/>
    <property type="evidence" value="ECO:0007669"/>
    <property type="project" value="InterPro"/>
</dbReference>
<feature type="compositionally biased region" description="Low complexity" evidence="1">
    <location>
        <begin position="288"/>
        <end position="300"/>
    </location>
</feature>
<gene>
    <name evidence="2" type="ORF">QBC37DRAFT_23498</name>
</gene>
<dbReference type="GO" id="GO:0004252">
    <property type="term" value="F:serine-type endopeptidase activity"/>
    <property type="evidence" value="ECO:0007669"/>
    <property type="project" value="InterPro"/>
</dbReference>
<feature type="compositionally biased region" description="Low complexity" evidence="1">
    <location>
        <begin position="110"/>
        <end position="122"/>
    </location>
</feature>
<dbReference type="PANTHER" id="PTHR24216">
    <property type="entry name" value="PAXILLIN-RELATED"/>
    <property type="match status" value="1"/>
</dbReference>
<keyword evidence="3" id="KW-1185">Reference proteome</keyword>
<comment type="caution">
    <text evidence="2">The sequence shown here is derived from an EMBL/GenBank/DDBJ whole genome shotgun (WGS) entry which is preliminary data.</text>
</comment>
<dbReference type="Gene3D" id="3.40.50.200">
    <property type="entry name" value="Peptidase S8/S53 domain"/>
    <property type="match status" value="1"/>
</dbReference>
<proteinExistence type="predicted"/>
<feature type="compositionally biased region" description="Low complexity" evidence="1">
    <location>
        <begin position="69"/>
        <end position="101"/>
    </location>
</feature>
<feature type="compositionally biased region" description="Low complexity" evidence="1">
    <location>
        <begin position="213"/>
        <end position="278"/>
    </location>
</feature>
<dbReference type="EMBL" id="MU858162">
    <property type="protein sequence ID" value="KAK4210917.1"/>
    <property type="molecule type" value="Genomic_DNA"/>
</dbReference>
<feature type="region of interest" description="Disordered" evidence="1">
    <location>
        <begin position="336"/>
        <end position="359"/>
    </location>
</feature>
<evidence type="ECO:0000313" key="3">
    <source>
        <dbReference type="Proteomes" id="UP001301769"/>
    </source>
</evidence>
<dbReference type="InterPro" id="IPR036852">
    <property type="entry name" value="Peptidase_S8/S53_dom_sf"/>
</dbReference>
<protein>
    <recommendedName>
        <fullName evidence="4">Peptidase S8/S53 domain-containing protein</fullName>
    </recommendedName>
</protein>
<feature type="compositionally biased region" description="Basic and acidic residues" evidence="1">
    <location>
        <begin position="789"/>
        <end position="810"/>
    </location>
</feature>
<organism evidence="2 3">
    <name type="scientific">Rhypophila decipiens</name>
    <dbReference type="NCBI Taxonomy" id="261697"/>
    <lineage>
        <taxon>Eukaryota</taxon>
        <taxon>Fungi</taxon>
        <taxon>Dikarya</taxon>
        <taxon>Ascomycota</taxon>
        <taxon>Pezizomycotina</taxon>
        <taxon>Sordariomycetes</taxon>
        <taxon>Sordariomycetidae</taxon>
        <taxon>Sordariales</taxon>
        <taxon>Naviculisporaceae</taxon>
        <taxon>Rhypophila</taxon>
    </lineage>
</organism>
<feature type="compositionally biased region" description="Low complexity" evidence="1">
    <location>
        <begin position="129"/>
        <end position="205"/>
    </location>
</feature>
<feature type="region of interest" description="Disordered" evidence="1">
    <location>
        <begin position="762"/>
        <end position="824"/>
    </location>
</feature>
<dbReference type="Proteomes" id="UP001301769">
    <property type="component" value="Unassembled WGS sequence"/>
</dbReference>
<name>A0AAN6Y6A3_9PEZI</name>
<evidence type="ECO:0000256" key="1">
    <source>
        <dbReference type="SAM" id="MobiDB-lite"/>
    </source>
</evidence>
<evidence type="ECO:0000313" key="2">
    <source>
        <dbReference type="EMBL" id="KAK4210917.1"/>
    </source>
</evidence>
<dbReference type="PANTHER" id="PTHR24216:SF65">
    <property type="entry name" value="PAXILLIN-LIKE PROTEIN 1"/>
    <property type="match status" value="1"/>
</dbReference>
<sequence length="1365" mass="145539">MLTVSRPPESAQPSTELSDAFVVSTSVWTSVVLETSVVLKTSVWTSIVLETITQTSVGSLPVIYTVTGDSTTTSTIGTPTTVGLSSEAPSTLSTGTPSTSSIQGQTTIASSSTQGSTPTSLSSPPPTTSPVGISSASSTSTSEASLASSTPLSETPTAVSWTSQPLPPSSQSLSTSLDSSFTQASTSLSTSPITAPSSGAPSSSPVLNPSPTPWSITGPSSGSPSSSPVLSPSPTPWSITGPSSGSPSSSPVLSPSPSTWSITGPSSGSPPSAPSQISTTPSTSLVESSLPASLPTPTAAPASVTVPVPSGFTLSWTSFPTPFTLSSIPELPSAVPTWPAGTSSSSSTTSSSATPSPTANASPQYIAPLHVFKLDNVAYFMNPYCDEEPQVLWLSDGTNFTLHCDRFELFNGTVLAMPATIADDVDCSGLGLALDDICCLRRFNWVKTGEPTSNSTAEWCNADITPHSMFKTAARDSTTAADDPISQIASKLGGLPNFACEVSQAMLSLAVSIFSMGMATDNFMSAADDVIELFIATVTRQSDALLAQLNTWVHDVDQTMLELYCIVDTADGHKSRIWRVLTHQHHLHVGMNVLLSVNRAGHVNWLVKVIISVLRLIIRGIALRFKFLIGAWGAVLEGMGQLSRTCNTNWKEPALRNPQDEEPEEEDEDGMTIRFWIEGSQLSSLAQLWTVEGTLGVPIGGVPDDNPQGPWEISAASRDGSVPPSLLIDLSPMQALMAKAALTGTMTMAKLPGWDQFLSVSRDIPDTRGDPRPLRSGSDGKTAQVRPQPEVDHDILDRNKTSEEDKHGDNELAAAADPDPPPEKTYPWIPLIDRVEFTNPSDQRPFISRPKGKDEKWGFYSHHSSDGQGSWIFIIDTGFTTAQYEKRGQVWGDTGREIRKRVVPRHYLLPKLAIPRYQPATPGNPAPVPQQKIWPVPDSIEDDCWDDDRMFQQGHGMMMTSIAAGKTFGVAPKANLYLIKAMSGVYYKDPATVPPGVNKPVGLAMVTRLAFEKIMNKIFLEVTRGGIPPAKSFIVIAIQLGSYRTRPLPAGGWETDQEWRDTWNEWRNKLDALGVTFVFASSNAGFEPRTGGPKYYQEDLAVAGWIGQDSPAILVGGVYPDGSLWEGTTPSDPRRNGAQISIYGRAWDQSAFVAGSASDRIDVRHDLAGCSGAAAQVAGLVAYFLAYPWPAGTNPFDPTDTSKTVGKRMKEYLISASYRRVPDIFAIIGYALRQGGEIEHAGFDEFPYYPPSWINTAYNLAEGPQRCLAVGSLPAGRFGAAADGGYPDTCPVPAVVPGNDATWTGTALTAASTYSAPDLPTTLSWTITSESTTFVSVVTWAPSSTSTSATRPRHTQTRAQVRLLL</sequence>
<reference evidence="2" key="1">
    <citation type="journal article" date="2023" name="Mol. Phylogenet. Evol.">
        <title>Genome-scale phylogeny and comparative genomics of the fungal order Sordariales.</title>
        <authorList>
            <person name="Hensen N."/>
            <person name="Bonometti L."/>
            <person name="Westerberg I."/>
            <person name="Brannstrom I.O."/>
            <person name="Guillou S."/>
            <person name="Cros-Aarteil S."/>
            <person name="Calhoun S."/>
            <person name="Haridas S."/>
            <person name="Kuo A."/>
            <person name="Mondo S."/>
            <person name="Pangilinan J."/>
            <person name="Riley R."/>
            <person name="LaButti K."/>
            <person name="Andreopoulos B."/>
            <person name="Lipzen A."/>
            <person name="Chen C."/>
            <person name="Yan M."/>
            <person name="Daum C."/>
            <person name="Ng V."/>
            <person name="Clum A."/>
            <person name="Steindorff A."/>
            <person name="Ohm R.A."/>
            <person name="Martin F."/>
            <person name="Silar P."/>
            <person name="Natvig D.O."/>
            <person name="Lalanne C."/>
            <person name="Gautier V."/>
            <person name="Ament-Velasquez S.L."/>
            <person name="Kruys A."/>
            <person name="Hutchinson M.I."/>
            <person name="Powell A.J."/>
            <person name="Barry K."/>
            <person name="Miller A.N."/>
            <person name="Grigoriev I.V."/>
            <person name="Debuchy R."/>
            <person name="Gladieux P."/>
            <person name="Hiltunen Thoren M."/>
            <person name="Johannesson H."/>
        </authorList>
    </citation>
    <scope>NUCLEOTIDE SEQUENCE</scope>
    <source>
        <strain evidence="2">PSN293</strain>
    </source>
</reference>
<reference evidence="2" key="2">
    <citation type="submission" date="2023-05" db="EMBL/GenBank/DDBJ databases">
        <authorList>
            <consortium name="Lawrence Berkeley National Laboratory"/>
            <person name="Steindorff A."/>
            <person name="Hensen N."/>
            <person name="Bonometti L."/>
            <person name="Westerberg I."/>
            <person name="Brannstrom I.O."/>
            <person name="Guillou S."/>
            <person name="Cros-Aarteil S."/>
            <person name="Calhoun S."/>
            <person name="Haridas S."/>
            <person name="Kuo A."/>
            <person name="Mondo S."/>
            <person name="Pangilinan J."/>
            <person name="Riley R."/>
            <person name="Labutti K."/>
            <person name="Andreopoulos B."/>
            <person name="Lipzen A."/>
            <person name="Chen C."/>
            <person name="Yanf M."/>
            <person name="Daum C."/>
            <person name="Ng V."/>
            <person name="Clum A."/>
            <person name="Ohm R."/>
            <person name="Martin F."/>
            <person name="Silar P."/>
            <person name="Natvig D."/>
            <person name="Lalanne C."/>
            <person name="Gautier V."/>
            <person name="Ament-Velasquez S.L."/>
            <person name="Kruys A."/>
            <person name="Hutchinson M.I."/>
            <person name="Powell A.J."/>
            <person name="Barry K."/>
            <person name="Miller A.N."/>
            <person name="Grigoriev I.V."/>
            <person name="Debuchy R."/>
            <person name="Gladieux P."/>
            <person name="Thoren M.H."/>
            <person name="Johannesson H."/>
        </authorList>
    </citation>
    <scope>NUCLEOTIDE SEQUENCE</scope>
    <source>
        <strain evidence="2">PSN293</strain>
    </source>
</reference>
<dbReference type="SUPFAM" id="SSF52743">
    <property type="entry name" value="Subtilisin-like"/>
    <property type="match status" value="1"/>
</dbReference>
<feature type="compositionally biased region" description="Basic and acidic residues" evidence="1">
    <location>
        <begin position="763"/>
        <end position="773"/>
    </location>
</feature>
<feature type="region of interest" description="Disordered" evidence="1">
    <location>
        <begin position="69"/>
        <end position="300"/>
    </location>
</feature>